<dbReference type="InterPro" id="IPR036388">
    <property type="entry name" value="WH-like_DNA-bd_sf"/>
</dbReference>
<dbReference type="SUPFAM" id="SSF48452">
    <property type="entry name" value="TPR-like"/>
    <property type="match status" value="2"/>
</dbReference>
<dbReference type="RefSeq" id="WP_147704483.1">
    <property type="nucleotide sequence ID" value="NZ_VDUY01000004.1"/>
</dbReference>
<dbReference type="InterPro" id="IPR005158">
    <property type="entry name" value="BTAD"/>
</dbReference>
<dbReference type="InterPro" id="IPR011990">
    <property type="entry name" value="TPR-like_helical_dom_sf"/>
</dbReference>
<evidence type="ECO:0000313" key="4">
    <source>
        <dbReference type="Proteomes" id="UP000321548"/>
    </source>
</evidence>
<dbReference type="AlphaFoldDB" id="A0A5C8NVQ1"/>
<dbReference type="PANTHER" id="PTHR35807">
    <property type="entry name" value="TRANSCRIPTIONAL REGULATOR REDD-RELATED"/>
    <property type="match status" value="1"/>
</dbReference>
<organism evidence="3 4">
    <name type="scientific">Zeimonas arvi</name>
    <dbReference type="NCBI Taxonomy" id="2498847"/>
    <lineage>
        <taxon>Bacteria</taxon>
        <taxon>Pseudomonadati</taxon>
        <taxon>Pseudomonadota</taxon>
        <taxon>Betaproteobacteria</taxon>
        <taxon>Burkholderiales</taxon>
        <taxon>Burkholderiaceae</taxon>
        <taxon>Zeimonas</taxon>
    </lineage>
</organism>
<dbReference type="OrthoDB" id="51325at2"/>
<dbReference type="Gene3D" id="1.10.10.10">
    <property type="entry name" value="Winged helix-like DNA-binding domain superfamily/Winged helix DNA-binding domain"/>
    <property type="match status" value="1"/>
</dbReference>
<dbReference type="SMART" id="SM00382">
    <property type="entry name" value="AAA"/>
    <property type="match status" value="1"/>
</dbReference>
<dbReference type="InterPro" id="IPR027417">
    <property type="entry name" value="P-loop_NTPase"/>
</dbReference>
<dbReference type="SUPFAM" id="SSF52540">
    <property type="entry name" value="P-loop containing nucleoside triphosphate hydrolases"/>
    <property type="match status" value="1"/>
</dbReference>
<feature type="domain" description="AAA+ ATPase" evidence="1">
    <location>
        <begin position="261"/>
        <end position="438"/>
    </location>
</feature>
<protein>
    <recommendedName>
        <fullName evidence="5">Bacterial transcriptional activator domain-containing protein</fullName>
    </recommendedName>
</protein>
<keyword evidence="4" id="KW-1185">Reference proteome</keyword>
<feature type="domain" description="Bacterial transcriptional activator" evidence="2">
    <location>
        <begin position="106"/>
        <end position="230"/>
    </location>
</feature>
<accession>A0A5C8NVQ1</accession>
<dbReference type="Pfam" id="PF03704">
    <property type="entry name" value="BTAD"/>
    <property type="match status" value="1"/>
</dbReference>
<proteinExistence type="predicted"/>
<sequence length="1048" mass="110588">MSDSTEGIRIRLLGDFRLTIDGAAVPPEQWPSRRAAELVQWLSLAPGRRMPRELAIEALWPQLDAEAGGANLRKAAHHARQALGRADAVVLQGGQVLLCPSLRVDVDAARFEALADAALASGDAGACATAADAWTGELLPGSPYEAWAEAPRARLRARYLELLRASAQWERLAEADPTDEPAHRALMRSELAAGNRSAAIRWYFRLRRALQRALGVPPDRETEALYEQCVAGLHPPGPAFVGRQAELVRATGWLAAPERERAGGLLVRGPGGIGKSAFCAQLAGLARDRGWTVLELDAGQARSPYGVTAAATERLLRDDRSLLDPIGAPARSVLAMLSDLAAPAAALPGPLGRHQVIGAFRRLLLAASRGAPVALVVDDAHLVDEADADLLLQLAASGRPVHVVLALRHPAPTPTPALAAGMARLLRGRHLEAIDLGPLGEDETAELLAQATRRPLADALAQRVLGLAEGNPFAAIELARCADAGARMPESTREAIAERLCDVDEASMPLLERLALVSDAFDTSTVAALADGDEARAGALLDAAIAAGVLVVSGMQYRFRQALLRQALVERVPPHRRLRMHREVARQLAGHGAPPGLVARHWLAGGSPAEAAPCLLAAARDAVRLAAYGDVLRHLEPLLEFDPGHAEALRMRAEALEAVGDPAAVAAYRAAADAAGGQDWHELRAKGALAQVKQGDPAGGLAVLQGVHPVTVEGRLCEALAYSGAAALGFGDPAVGTRKAAAARRLALESGDTASIVVASWAQAAAAHARGELHGSVWADLMETRNVPGLAVRVFDGHLCMTQRFLYGASPYPKVIEFADAIADEARRLGAARGHAFGVTLRGEAELLAGEIDAADEHLKLGGALHRRFGGAVGEALSLQRRAELALERGRSDEAADLLDEALDLARQTDIGFHLFDRIYGTRLRLAANPEAGLAALEDAQQSVRGLLETCPGCRITFAVPAAIAAARGGQLELAERYGESCEYLANVVMRLPAWHAALEEVRGHMARARGQDAAVAARHFAAAARGFRAAGHRLDARRCDALAAGPA</sequence>
<evidence type="ECO:0000259" key="2">
    <source>
        <dbReference type="SMART" id="SM01043"/>
    </source>
</evidence>
<gene>
    <name evidence="3" type="ORF">FHP08_10845</name>
</gene>
<dbReference type="EMBL" id="VDUY01000004">
    <property type="protein sequence ID" value="TXL65288.1"/>
    <property type="molecule type" value="Genomic_DNA"/>
</dbReference>
<comment type="caution">
    <text evidence="3">The sequence shown here is derived from an EMBL/GenBank/DDBJ whole genome shotgun (WGS) entry which is preliminary data.</text>
</comment>
<evidence type="ECO:0000259" key="1">
    <source>
        <dbReference type="SMART" id="SM00382"/>
    </source>
</evidence>
<dbReference type="Pfam" id="PF13191">
    <property type="entry name" value="AAA_16"/>
    <property type="match status" value="1"/>
</dbReference>
<dbReference type="InterPro" id="IPR041664">
    <property type="entry name" value="AAA_16"/>
</dbReference>
<dbReference type="InterPro" id="IPR051677">
    <property type="entry name" value="AfsR-DnrI-RedD_regulator"/>
</dbReference>
<dbReference type="InterPro" id="IPR003593">
    <property type="entry name" value="AAA+_ATPase"/>
</dbReference>
<evidence type="ECO:0000313" key="3">
    <source>
        <dbReference type="EMBL" id="TXL65288.1"/>
    </source>
</evidence>
<dbReference type="SMART" id="SM01043">
    <property type="entry name" value="BTAD"/>
    <property type="match status" value="1"/>
</dbReference>
<name>A0A5C8NVQ1_9BURK</name>
<dbReference type="Gene3D" id="1.25.40.10">
    <property type="entry name" value="Tetratricopeptide repeat domain"/>
    <property type="match status" value="1"/>
</dbReference>
<evidence type="ECO:0008006" key="5">
    <source>
        <dbReference type="Google" id="ProtNLM"/>
    </source>
</evidence>
<dbReference type="Proteomes" id="UP000321548">
    <property type="component" value="Unassembled WGS sequence"/>
</dbReference>
<reference evidence="3 4" key="1">
    <citation type="submission" date="2019-06" db="EMBL/GenBank/DDBJ databases">
        <title>Quisquiliibacterium sp. nov., isolated from a maize field.</title>
        <authorList>
            <person name="Lin S.-Y."/>
            <person name="Tsai C.-F."/>
            <person name="Young C.-C."/>
        </authorList>
    </citation>
    <scope>NUCLEOTIDE SEQUENCE [LARGE SCALE GENOMIC DNA]</scope>
    <source>
        <strain evidence="3 4">CC-CFT501</strain>
    </source>
</reference>